<proteinExistence type="predicted"/>
<evidence type="ECO:0000259" key="3">
    <source>
        <dbReference type="Pfam" id="PF13579"/>
    </source>
</evidence>
<accession>A0A419EW59</accession>
<dbReference type="GO" id="GO:0016757">
    <property type="term" value="F:glycosyltransferase activity"/>
    <property type="evidence" value="ECO:0007669"/>
    <property type="project" value="UniProtKB-KW"/>
</dbReference>
<comment type="caution">
    <text evidence="4">The sequence shown here is derived from an EMBL/GenBank/DDBJ whole genome shotgun (WGS) entry which is preliminary data.</text>
</comment>
<organism evidence="4 5">
    <name type="scientific">Candidatus Abyssobacteria bacterium SURF_17</name>
    <dbReference type="NCBI Taxonomy" id="2093361"/>
    <lineage>
        <taxon>Bacteria</taxon>
        <taxon>Pseudomonadati</taxon>
        <taxon>Candidatus Hydrogenedentota</taxon>
        <taxon>Candidatus Abyssobacteria</taxon>
    </lineage>
</organism>
<gene>
    <name evidence="4" type="ORF">C4532_12055</name>
</gene>
<sequence>MRIVLIGPTHPFRGGIAHYTTLLCRALRREHEVKFISFKRQYPRILFPGSTDRDESALPVTVEGVQYIIDSLNPLTWMSAIRAVTKYEPQILVLPWWVAFWAAPFWSMMVLAKRRLSCEIVVICHNVIEHEENLLKQLATRAVLSRADRLITHSREETRKAGELLGNNLNIITAFHPSYADLSPVRYPKEEAKEKLGFKGDVILFFGFVREYKGLDVLIEAMPAILHEKKVTLLIAGEFWKGKAAYLEQIDRCGIGPHVRIIDRYIPNEELGLYFGAADLVVQPYVGASGSGVCQLAFGFDRPVVGSRIGSIAEVVEDNVNGRLVAPGDPQELAQAVSASLEPATLHRYSANAERTKERFSWEKLADIVVGAGSAST</sequence>
<reference evidence="4 5" key="1">
    <citation type="journal article" date="2017" name="ISME J.">
        <title>Energy and carbon metabolisms in a deep terrestrial subsurface fluid microbial community.</title>
        <authorList>
            <person name="Momper L."/>
            <person name="Jungbluth S.P."/>
            <person name="Lee M.D."/>
            <person name="Amend J.P."/>
        </authorList>
    </citation>
    <scope>NUCLEOTIDE SEQUENCE [LARGE SCALE GENOMIC DNA]</scope>
    <source>
        <strain evidence="4">SURF_17</strain>
    </source>
</reference>
<name>A0A419EW59_9BACT</name>
<dbReference type="AlphaFoldDB" id="A0A419EW59"/>
<dbReference type="Proteomes" id="UP000285961">
    <property type="component" value="Unassembled WGS sequence"/>
</dbReference>
<feature type="domain" description="Glycosyltransferase subfamily 4-like N-terminal" evidence="3">
    <location>
        <begin position="14"/>
        <end position="164"/>
    </location>
</feature>
<dbReference type="InterPro" id="IPR028098">
    <property type="entry name" value="Glyco_trans_4-like_N"/>
</dbReference>
<dbReference type="Pfam" id="PF13692">
    <property type="entry name" value="Glyco_trans_1_4"/>
    <property type="match status" value="1"/>
</dbReference>
<evidence type="ECO:0000256" key="2">
    <source>
        <dbReference type="ARBA" id="ARBA00022679"/>
    </source>
</evidence>
<protein>
    <submittedName>
        <fullName evidence="4">Glycosyltransferase</fullName>
    </submittedName>
</protein>
<keyword evidence="2 4" id="KW-0808">Transferase</keyword>
<keyword evidence="1" id="KW-0328">Glycosyltransferase</keyword>
<evidence type="ECO:0000313" key="4">
    <source>
        <dbReference type="EMBL" id="RJP68702.1"/>
    </source>
</evidence>
<dbReference type="PANTHER" id="PTHR12526:SF510">
    <property type="entry name" value="D-INOSITOL 3-PHOSPHATE GLYCOSYLTRANSFERASE"/>
    <property type="match status" value="1"/>
</dbReference>
<dbReference type="PANTHER" id="PTHR12526">
    <property type="entry name" value="GLYCOSYLTRANSFERASE"/>
    <property type="match status" value="1"/>
</dbReference>
<dbReference type="Gene3D" id="3.40.50.2000">
    <property type="entry name" value="Glycogen Phosphorylase B"/>
    <property type="match status" value="2"/>
</dbReference>
<evidence type="ECO:0000313" key="5">
    <source>
        <dbReference type="Proteomes" id="UP000285961"/>
    </source>
</evidence>
<evidence type="ECO:0000256" key="1">
    <source>
        <dbReference type="ARBA" id="ARBA00022676"/>
    </source>
</evidence>
<dbReference type="EMBL" id="QZKI01000089">
    <property type="protein sequence ID" value="RJP68702.1"/>
    <property type="molecule type" value="Genomic_DNA"/>
</dbReference>
<dbReference type="SUPFAM" id="SSF53756">
    <property type="entry name" value="UDP-Glycosyltransferase/glycogen phosphorylase"/>
    <property type="match status" value="1"/>
</dbReference>
<dbReference type="Pfam" id="PF13579">
    <property type="entry name" value="Glyco_trans_4_4"/>
    <property type="match status" value="1"/>
</dbReference>